<dbReference type="AlphaFoldDB" id="S8CQG8"/>
<accession>S8CQG8</accession>
<proteinExistence type="predicted"/>
<evidence type="ECO:0008006" key="4">
    <source>
        <dbReference type="Google" id="ProtNLM"/>
    </source>
</evidence>
<dbReference type="Proteomes" id="UP000015453">
    <property type="component" value="Unassembled WGS sequence"/>
</dbReference>
<evidence type="ECO:0000313" key="2">
    <source>
        <dbReference type="EMBL" id="EPS69389.1"/>
    </source>
</evidence>
<feature type="region of interest" description="Disordered" evidence="1">
    <location>
        <begin position="1"/>
        <end position="75"/>
    </location>
</feature>
<evidence type="ECO:0000256" key="1">
    <source>
        <dbReference type="SAM" id="MobiDB-lite"/>
    </source>
</evidence>
<reference evidence="2 3" key="1">
    <citation type="journal article" date="2013" name="BMC Genomics">
        <title>The miniature genome of a carnivorous plant Genlisea aurea contains a low number of genes and short non-coding sequences.</title>
        <authorList>
            <person name="Leushkin E.V."/>
            <person name="Sutormin R.A."/>
            <person name="Nabieva E.R."/>
            <person name="Penin A.A."/>
            <person name="Kondrashov A.S."/>
            <person name="Logacheva M.D."/>
        </authorList>
    </citation>
    <scope>NUCLEOTIDE SEQUENCE [LARGE SCALE GENOMIC DNA]</scope>
</reference>
<feature type="region of interest" description="Disordered" evidence="1">
    <location>
        <begin position="114"/>
        <end position="149"/>
    </location>
</feature>
<sequence>SKRIKRNHSLRNSGHQKPLFKPASDSRPKKPEDIVADVNERKEILEEKRRVPNATSQVQAKSNGLLQHPRHSSSSNVVGVYSFSASDPVHVPSLHSRPASNVGAIRREVGAVGHHRHGADYPSKLPQSNASSVTQPGHGPHSRESTRPLSAASGVEQLTKNVMSETGVPVITSSRSSNNQYSSRSHQAMGHQKASQPNMEWKPKSILKHSSGTHGIIGSSAEGHSPSGKSSEESKKESNELQGNLSQLRLSENQNVIIAPHIRVSDTDRFRLTFGSLDAGSDSSGNSSGVTIDGAEKFSVESTKSSATALVPESSGVGSPLSKQQLDTNNERPQNSGSVSPDSFSVSDNNQLIEKKEVPGSQNLDNYVDVGLVHNNSRPYTPQLHQEENDLPSFSGYETQMGYDSYFHPIVDDAIRVPGMMPSSQEVLSSHAASSLPSSSIGMLQQQQQQQQMTQMYPQLHVSHFANLMPYRQFLSPVYVPPPMPVPAGYSNNPAYHHHPSNGNSFMLMPSNNSHLTPSAGLKYGVQQFNPVPAAAAANPNGLFGNIPNRTVGYAINSSGVVGSAAGHEDSSRLKYKENLYVPNPQPETSEIWMNPRDI</sequence>
<feature type="compositionally biased region" description="Polar residues" evidence="1">
    <location>
        <begin position="125"/>
        <end position="135"/>
    </location>
</feature>
<evidence type="ECO:0000313" key="3">
    <source>
        <dbReference type="Proteomes" id="UP000015453"/>
    </source>
</evidence>
<name>S8CQG8_9LAMI</name>
<feature type="non-terminal residue" evidence="2">
    <location>
        <position position="1"/>
    </location>
</feature>
<feature type="region of interest" description="Disordered" evidence="1">
    <location>
        <begin position="171"/>
        <end position="247"/>
    </location>
</feature>
<feature type="compositionally biased region" description="Polar residues" evidence="1">
    <location>
        <begin position="53"/>
        <end position="65"/>
    </location>
</feature>
<feature type="region of interest" description="Disordered" evidence="1">
    <location>
        <begin position="306"/>
        <end position="346"/>
    </location>
</feature>
<dbReference type="PANTHER" id="PTHR47070">
    <property type="entry name" value="HYDROXYPROLINE-RICH GLYCOPROTEIN-LIKE"/>
    <property type="match status" value="1"/>
</dbReference>
<dbReference type="PANTHER" id="PTHR47070:SF2">
    <property type="entry name" value="OS06G0206100 PROTEIN"/>
    <property type="match status" value="1"/>
</dbReference>
<feature type="compositionally biased region" description="Polar residues" evidence="1">
    <location>
        <begin position="321"/>
        <end position="334"/>
    </location>
</feature>
<organism evidence="2 3">
    <name type="scientific">Genlisea aurea</name>
    <dbReference type="NCBI Taxonomy" id="192259"/>
    <lineage>
        <taxon>Eukaryota</taxon>
        <taxon>Viridiplantae</taxon>
        <taxon>Streptophyta</taxon>
        <taxon>Embryophyta</taxon>
        <taxon>Tracheophyta</taxon>
        <taxon>Spermatophyta</taxon>
        <taxon>Magnoliopsida</taxon>
        <taxon>eudicotyledons</taxon>
        <taxon>Gunneridae</taxon>
        <taxon>Pentapetalae</taxon>
        <taxon>asterids</taxon>
        <taxon>lamiids</taxon>
        <taxon>Lamiales</taxon>
        <taxon>Lentibulariaceae</taxon>
        <taxon>Genlisea</taxon>
    </lineage>
</organism>
<feature type="compositionally biased region" description="Basic and acidic residues" evidence="1">
    <location>
        <begin position="24"/>
        <end position="50"/>
    </location>
</feature>
<feature type="non-terminal residue" evidence="2">
    <location>
        <position position="599"/>
    </location>
</feature>
<protein>
    <recommendedName>
        <fullName evidence="4">GBF-interacting protein 1 N-terminal domain-containing protein</fullName>
    </recommendedName>
</protein>
<feature type="compositionally biased region" description="Low complexity" evidence="1">
    <location>
        <begin position="335"/>
        <end position="346"/>
    </location>
</feature>
<keyword evidence="3" id="KW-1185">Reference proteome</keyword>
<dbReference type="OrthoDB" id="657470at2759"/>
<dbReference type="EMBL" id="AUSU01002142">
    <property type="protein sequence ID" value="EPS69389.1"/>
    <property type="molecule type" value="Genomic_DNA"/>
</dbReference>
<gene>
    <name evidence="2" type="ORF">M569_05380</name>
</gene>
<feature type="compositionally biased region" description="Low complexity" evidence="1">
    <location>
        <begin position="173"/>
        <end position="185"/>
    </location>
</feature>
<feature type="compositionally biased region" description="Low complexity" evidence="1">
    <location>
        <begin position="209"/>
        <end position="229"/>
    </location>
</feature>
<comment type="caution">
    <text evidence="2">The sequence shown here is derived from an EMBL/GenBank/DDBJ whole genome shotgun (WGS) entry which is preliminary data.</text>
</comment>
<feature type="compositionally biased region" description="Basic and acidic residues" evidence="1">
    <location>
        <begin position="230"/>
        <end position="239"/>
    </location>
</feature>